<keyword evidence="7 11" id="KW-0378">Hydrolase</keyword>
<dbReference type="InterPro" id="IPR001578">
    <property type="entry name" value="Peptidase_C12_UCH"/>
</dbReference>
<keyword evidence="10 12" id="KW-0479">Metal-binding</keyword>
<evidence type="ECO:0000256" key="7">
    <source>
        <dbReference type="ARBA" id="ARBA00022801"/>
    </source>
</evidence>
<evidence type="ECO:0000256" key="12">
    <source>
        <dbReference type="RuleBase" id="RU000461"/>
    </source>
</evidence>
<dbReference type="PROSITE" id="PS52048">
    <property type="entry name" value="UCH_DOMAIN"/>
    <property type="match status" value="1"/>
</dbReference>
<dbReference type="VEuPathDB" id="VectorBase:CSON013586"/>
<gene>
    <name evidence="14" type="primary">CSON013586</name>
</gene>
<dbReference type="InterPro" id="IPR017972">
    <property type="entry name" value="Cyt_P450_CS"/>
</dbReference>
<reference evidence="14" key="1">
    <citation type="submission" date="2018-04" db="EMBL/GenBank/DDBJ databases">
        <authorList>
            <person name="Go L.Y."/>
            <person name="Mitchell J.A."/>
        </authorList>
    </citation>
    <scope>NUCLEOTIDE SEQUENCE</scope>
    <source>
        <tissue evidence="14">Whole organism</tissue>
    </source>
</reference>
<dbReference type="GO" id="GO:0004497">
    <property type="term" value="F:monooxygenase activity"/>
    <property type="evidence" value="ECO:0007669"/>
    <property type="project" value="UniProtKB-KW"/>
</dbReference>
<dbReference type="Pfam" id="PF01088">
    <property type="entry name" value="Peptidase_C12"/>
    <property type="match status" value="1"/>
</dbReference>
<dbReference type="FunFam" id="3.40.532.10:FF:000009">
    <property type="entry name" value="Ubiquitin carboxyl-terminal hydrolase"/>
    <property type="match status" value="1"/>
</dbReference>
<dbReference type="GO" id="GO:0016579">
    <property type="term" value="P:protein deubiquitination"/>
    <property type="evidence" value="ECO:0007669"/>
    <property type="project" value="TreeGrafter"/>
</dbReference>
<evidence type="ECO:0000256" key="10">
    <source>
        <dbReference type="PIRSR" id="PIRSR602401-1"/>
    </source>
</evidence>
<keyword evidence="10 12" id="KW-0349">Heme</keyword>
<dbReference type="AlphaFoldDB" id="A0A336KPI1"/>
<sequence>MADSAGNWCLIESDPGVFSELIREFGCEGVQVEELWSLDADQFKNIEPIHGLIFLFKWVKDDEPVGVIRDDENIFFAKQVINNACATQAILSILLNASHPDVTLGPVLTEFKDFVSSFDAYNKGLALSNAAQIRTVHNSFSRQTLFELDNKNAGKDDDVFHFIGYIPINGRLYELDGLKEGPIDLGAVGDGQSWLDVVRPIIEKRMQKYNEGEIHFNLMAICSDRQMIYQRQIEELLQSAENDMDTDTKQNEIARLRMLIEDEVAKRKRYKVENIRRKHNYLPLIVELLKILAQNGELMPLYEKAKQRAMAHDQFIFALMDFFIPSITAIAAQIALLFQVSIAQPEIAHKIQSEIERVVGNGRLPTLDDRINMPYTEACTRESMRYDTPLPSGIPHKVLSDTTLAGYKLPAGSFIVPGHYAMHMDKQFWGDPENFRPERFFNSEGKIDLKKDITMPFGAGKRLCAGETFARNVTFLFVAAMFQNFNLKLPKGDDIKDIQRRNTVGLITSTPDYWIQFEPR</sequence>
<dbReference type="GO" id="GO:0016705">
    <property type="term" value="F:oxidoreductase activity, acting on paired donors, with incorporation or reduction of molecular oxygen"/>
    <property type="evidence" value="ECO:0007669"/>
    <property type="project" value="InterPro"/>
</dbReference>
<evidence type="ECO:0000256" key="9">
    <source>
        <dbReference type="ARBA" id="ARBA00023033"/>
    </source>
</evidence>
<dbReference type="InterPro" id="IPR038765">
    <property type="entry name" value="Papain-like_cys_pep_sf"/>
</dbReference>
<protein>
    <recommendedName>
        <fullName evidence="4 11">ubiquitinyl hydrolase 1</fullName>
        <ecNumber evidence="4 11">3.4.19.12</ecNumber>
    </recommendedName>
</protein>
<evidence type="ECO:0000256" key="6">
    <source>
        <dbReference type="ARBA" id="ARBA00022786"/>
    </source>
</evidence>
<feature type="site" description="Important for enzyme activity" evidence="11">
    <location>
        <position position="176"/>
    </location>
</feature>
<organism evidence="14">
    <name type="scientific">Culicoides sonorensis</name>
    <name type="common">Biting midge</name>
    <dbReference type="NCBI Taxonomy" id="179676"/>
    <lineage>
        <taxon>Eukaryota</taxon>
        <taxon>Metazoa</taxon>
        <taxon>Ecdysozoa</taxon>
        <taxon>Arthropoda</taxon>
        <taxon>Hexapoda</taxon>
        <taxon>Insecta</taxon>
        <taxon>Pterygota</taxon>
        <taxon>Neoptera</taxon>
        <taxon>Endopterygota</taxon>
        <taxon>Diptera</taxon>
        <taxon>Nematocera</taxon>
        <taxon>Chironomoidea</taxon>
        <taxon>Ceratopogonidae</taxon>
        <taxon>Ceratopogoninae</taxon>
        <taxon>Culicoides</taxon>
        <taxon>Monoculicoides</taxon>
    </lineage>
</organism>
<comment type="similarity">
    <text evidence="3 12">Belongs to the cytochrome P450 family.</text>
</comment>
<dbReference type="GO" id="GO:0004843">
    <property type="term" value="F:cysteine-type deubiquitinase activity"/>
    <property type="evidence" value="ECO:0007669"/>
    <property type="project" value="UniProtKB-UniRule"/>
</dbReference>
<feature type="active site" description="Proton donor" evidence="11">
    <location>
        <position position="161"/>
    </location>
</feature>
<name>A0A336KPI1_CULSO</name>
<evidence type="ECO:0000256" key="3">
    <source>
        <dbReference type="ARBA" id="ARBA00010617"/>
    </source>
</evidence>
<dbReference type="PRINTS" id="PR00385">
    <property type="entry name" value="P450"/>
</dbReference>
<dbReference type="InterPro" id="IPR036959">
    <property type="entry name" value="Peptidase_C12_UCH_sf"/>
</dbReference>
<dbReference type="PROSITE" id="PS00086">
    <property type="entry name" value="CYTOCHROME_P450"/>
    <property type="match status" value="1"/>
</dbReference>
<evidence type="ECO:0000256" key="1">
    <source>
        <dbReference type="ARBA" id="ARBA00000707"/>
    </source>
</evidence>
<proteinExistence type="inferred from homology"/>
<accession>A0A336KPI1</accession>
<keyword evidence="12" id="KW-0560">Oxidoreductase</keyword>
<evidence type="ECO:0000313" key="15">
    <source>
        <dbReference type="EMBL" id="SSX26581.1"/>
    </source>
</evidence>
<dbReference type="GO" id="GO:0020037">
    <property type="term" value="F:heme binding"/>
    <property type="evidence" value="ECO:0007669"/>
    <property type="project" value="InterPro"/>
</dbReference>
<evidence type="ECO:0000256" key="2">
    <source>
        <dbReference type="ARBA" id="ARBA00009326"/>
    </source>
</evidence>
<dbReference type="EC" id="3.4.19.12" evidence="4 11"/>
<keyword evidence="10 12" id="KW-0408">Iron</keyword>
<evidence type="ECO:0000259" key="13">
    <source>
        <dbReference type="PROSITE" id="PS52048"/>
    </source>
</evidence>
<feature type="site" description="Transition state stabilizer" evidence="11">
    <location>
        <position position="79"/>
    </location>
</feature>
<dbReference type="PANTHER" id="PTHR10589">
    <property type="entry name" value="UBIQUITIN CARBOXYL-TERMINAL HYDROLASE"/>
    <property type="match status" value="1"/>
</dbReference>
<dbReference type="SUPFAM" id="SSF48264">
    <property type="entry name" value="Cytochrome P450"/>
    <property type="match status" value="1"/>
</dbReference>
<dbReference type="InterPro" id="IPR002401">
    <property type="entry name" value="Cyt_P450_E_grp-I"/>
</dbReference>
<dbReference type="EMBL" id="UFQT01000689">
    <property type="protein sequence ID" value="SSX26581.1"/>
    <property type="molecule type" value="Genomic_DNA"/>
</dbReference>
<evidence type="ECO:0000256" key="8">
    <source>
        <dbReference type="ARBA" id="ARBA00022807"/>
    </source>
</evidence>
<dbReference type="PANTHER" id="PTHR10589:SF16">
    <property type="entry name" value="UBIQUITIN CARBOXYL-TERMINAL HYDROLASE ISOZYME L5"/>
    <property type="match status" value="1"/>
</dbReference>
<comment type="cofactor">
    <cofactor evidence="10">
        <name>heme</name>
        <dbReference type="ChEBI" id="CHEBI:30413"/>
    </cofactor>
</comment>
<dbReference type="PROSITE" id="PS52049">
    <property type="entry name" value="ULD"/>
    <property type="match status" value="1"/>
</dbReference>
<keyword evidence="6 11" id="KW-0833">Ubl conjugation pathway</keyword>
<dbReference type="Gene3D" id="1.10.630.10">
    <property type="entry name" value="Cytochrome P450"/>
    <property type="match status" value="1"/>
</dbReference>
<keyword evidence="8 11" id="KW-0788">Thiol protease</keyword>
<comment type="catalytic activity">
    <reaction evidence="1 11">
        <text>Thiol-dependent hydrolysis of ester, thioester, amide, peptide and isopeptide bonds formed by the C-terminal Gly of ubiquitin (a 76-residue protein attached to proteins as an intracellular targeting signal).</text>
        <dbReference type="EC" id="3.4.19.12"/>
    </reaction>
</comment>
<dbReference type="Pfam" id="PF00067">
    <property type="entry name" value="p450"/>
    <property type="match status" value="1"/>
</dbReference>
<dbReference type="Gene3D" id="3.40.532.10">
    <property type="entry name" value="Peptidase C12, ubiquitin carboxyl-terminal hydrolase"/>
    <property type="match status" value="1"/>
</dbReference>
<feature type="domain" description="UCH catalytic" evidence="13">
    <location>
        <begin position="7"/>
        <end position="223"/>
    </location>
</feature>
<feature type="binding site" description="axial binding residue" evidence="10">
    <location>
        <position position="464"/>
    </location>
    <ligand>
        <name>heme</name>
        <dbReference type="ChEBI" id="CHEBI:30413"/>
    </ligand>
    <ligandPart>
        <name>Fe</name>
        <dbReference type="ChEBI" id="CHEBI:18248"/>
    </ligandPart>
</feature>
<reference evidence="15" key="2">
    <citation type="submission" date="2018-07" db="EMBL/GenBank/DDBJ databases">
        <authorList>
            <person name="Quirk P.G."/>
            <person name="Krulwich T.A."/>
        </authorList>
    </citation>
    <scope>NUCLEOTIDE SEQUENCE</scope>
</reference>
<dbReference type="SUPFAM" id="SSF54001">
    <property type="entry name" value="Cysteine proteinases"/>
    <property type="match status" value="1"/>
</dbReference>
<dbReference type="EMBL" id="UFQS01000689">
    <property type="protein sequence ID" value="SSX06227.1"/>
    <property type="molecule type" value="Genomic_DNA"/>
</dbReference>
<dbReference type="GO" id="GO:0006511">
    <property type="term" value="P:ubiquitin-dependent protein catabolic process"/>
    <property type="evidence" value="ECO:0007669"/>
    <property type="project" value="UniProtKB-UniRule"/>
</dbReference>
<evidence type="ECO:0000313" key="14">
    <source>
        <dbReference type="EMBL" id="SSX06227.1"/>
    </source>
</evidence>
<keyword evidence="9 12" id="KW-0503">Monooxygenase</keyword>
<evidence type="ECO:0000256" key="5">
    <source>
        <dbReference type="ARBA" id="ARBA00022670"/>
    </source>
</evidence>
<dbReference type="InterPro" id="IPR001128">
    <property type="entry name" value="Cyt_P450"/>
</dbReference>
<dbReference type="InterPro" id="IPR036396">
    <property type="entry name" value="Cyt_P450_sf"/>
</dbReference>
<dbReference type="GO" id="GO:0005506">
    <property type="term" value="F:iron ion binding"/>
    <property type="evidence" value="ECO:0007669"/>
    <property type="project" value="InterPro"/>
</dbReference>
<dbReference type="PRINTS" id="PR00463">
    <property type="entry name" value="EP450I"/>
</dbReference>
<evidence type="ECO:0000256" key="4">
    <source>
        <dbReference type="ARBA" id="ARBA00012759"/>
    </source>
</evidence>
<comment type="similarity">
    <text evidence="2 11">Belongs to the peptidase C12 family.</text>
</comment>
<dbReference type="CDD" id="cd09617">
    <property type="entry name" value="Peptidase_C12_UCH37_BAP1"/>
    <property type="match status" value="1"/>
</dbReference>
<keyword evidence="5 11" id="KW-0645">Protease</keyword>
<dbReference type="GO" id="GO:0005737">
    <property type="term" value="C:cytoplasm"/>
    <property type="evidence" value="ECO:0007669"/>
    <property type="project" value="TreeGrafter"/>
</dbReference>
<evidence type="ECO:0000256" key="11">
    <source>
        <dbReference type="PROSITE-ProRule" id="PRU01393"/>
    </source>
</evidence>
<feature type="active site" description="Nucleophile" evidence="11">
    <location>
        <position position="85"/>
    </location>
</feature>